<dbReference type="AlphaFoldDB" id="F5Z857"/>
<dbReference type="HOGENOM" id="CLU_2598299_0_0_6"/>
<feature type="transmembrane region" description="Helical" evidence="1">
    <location>
        <begin position="59"/>
        <end position="78"/>
    </location>
</feature>
<evidence type="ECO:0000313" key="2">
    <source>
        <dbReference type="EMBL" id="AEF03250.1"/>
    </source>
</evidence>
<protein>
    <submittedName>
        <fullName evidence="2">Uncharacterized protein</fullName>
    </submittedName>
</protein>
<gene>
    <name evidence="2" type="ordered locus">ambt_08610</name>
</gene>
<evidence type="ECO:0000313" key="3">
    <source>
        <dbReference type="Proteomes" id="UP000000683"/>
    </source>
</evidence>
<sequence>MDYSNKWLVGLATLPATAVSVTLLGQFGFWGLLVSFVIFIVVTNIYLLVVATAEKSQRLIRLSAFFLAPFAFFVVAMYV</sequence>
<dbReference type="KEGG" id="alt:ambt_08610"/>
<keyword evidence="3" id="KW-1185">Reference proteome</keyword>
<accession>F5Z857</accession>
<keyword evidence="1" id="KW-0812">Transmembrane</keyword>
<reference evidence="2 3" key="1">
    <citation type="journal article" date="2011" name="J. Bacteriol.">
        <title>Complete genome sequence of the polycyclic aromatic hydrocarbon-degrading bacterium Alteromonas sp. strain SN2.</title>
        <authorList>
            <person name="Jin H.M."/>
            <person name="Jeong H."/>
            <person name="Moon E.J."/>
            <person name="Math R.K."/>
            <person name="Lee K."/>
            <person name="Kim H.J."/>
            <person name="Jeon C.O."/>
            <person name="Oh T.K."/>
            <person name="Kim J.F."/>
        </authorList>
    </citation>
    <scope>NUCLEOTIDE SEQUENCE [LARGE SCALE GENOMIC DNA]</scope>
    <source>
        <strain evidence="3">JCM 17741 / KACC 18427 / KCTC 11700BP / SN2</strain>
    </source>
</reference>
<organism evidence="2 3">
    <name type="scientific">Alteromonas naphthalenivorans</name>
    <dbReference type="NCBI Taxonomy" id="715451"/>
    <lineage>
        <taxon>Bacteria</taxon>
        <taxon>Pseudomonadati</taxon>
        <taxon>Pseudomonadota</taxon>
        <taxon>Gammaproteobacteria</taxon>
        <taxon>Alteromonadales</taxon>
        <taxon>Alteromonadaceae</taxon>
        <taxon>Alteromonas/Salinimonas group</taxon>
        <taxon>Alteromonas</taxon>
    </lineage>
</organism>
<feature type="transmembrane region" description="Helical" evidence="1">
    <location>
        <begin position="28"/>
        <end position="47"/>
    </location>
</feature>
<dbReference type="Proteomes" id="UP000000683">
    <property type="component" value="Chromosome"/>
</dbReference>
<name>F5Z857_ALTNA</name>
<proteinExistence type="predicted"/>
<dbReference type="EMBL" id="CP002339">
    <property type="protein sequence ID" value="AEF03250.1"/>
    <property type="molecule type" value="Genomic_DNA"/>
</dbReference>
<keyword evidence="1" id="KW-1133">Transmembrane helix</keyword>
<keyword evidence="1" id="KW-0472">Membrane</keyword>
<evidence type="ECO:0000256" key="1">
    <source>
        <dbReference type="SAM" id="Phobius"/>
    </source>
</evidence>